<dbReference type="EMBL" id="JAMWYK010000001">
    <property type="protein sequence ID" value="MCO0831721.1"/>
    <property type="molecule type" value="Genomic_DNA"/>
</dbReference>
<evidence type="ECO:0000313" key="2">
    <source>
        <dbReference type="EMBL" id="MCO0831721.1"/>
    </source>
</evidence>
<dbReference type="RefSeq" id="WP_252442241.1">
    <property type="nucleotide sequence ID" value="NZ_JAMWYK010000001.1"/>
</dbReference>
<proteinExistence type="predicted"/>
<keyword evidence="1" id="KW-0472">Membrane</keyword>
<keyword evidence="3" id="KW-1185">Reference proteome</keyword>
<gene>
    <name evidence="2" type="ORF">NFX39_01255</name>
</gene>
<accession>A0ABT0ZP08</accession>
<dbReference type="Proteomes" id="UP001523234">
    <property type="component" value="Unassembled WGS sequence"/>
</dbReference>
<keyword evidence="1" id="KW-0812">Transmembrane</keyword>
<sequence>MNENRREDLAKLNLNEKQPRNRAAFIFNWLVSLALVITSAFIIYRLHAYQSLAGTYSVIAAEDERRMSDSMTLHDNNVVTNFTPGVDWAEGKFHIEGEYLELRLNGVKYKGHYNKQEKTLAVMVDGKIELFKKTAKANGKE</sequence>
<name>A0ABT0ZP08_9LACO</name>
<protein>
    <submittedName>
        <fullName evidence="2">Uncharacterized protein</fullName>
    </submittedName>
</protein>
<reference evidence="2 3" key="1">
    <citation type="submission" date="2022-06" db="EMBL/GenBank/DDBJ databases">
        <title>Fructobacillus taiwanensis sp. nov., isolated from the honeybee.</title>
        <authorList>
            <person name="Chen Y.-S."/>
            <person name="Wang L.-T."/>
            <person name="Lee Y.-S."/>
            <person name="Chang Y.-C."/>
            <person name="Wu H.-C."/>
            <person name="Liao C.-Y."/>
            <person name="Chen W.-H."/>
            <person name="Deng J.-N."/>
            <person name="Wang Y.-H."/>
        </authorList>
    </citation>
    <scope>NUCLEOTIDE SEQUENCE [LARGE SCALE GENOMIC DNA]</scope>
    <source>
        <strain evidence="2 3">W13</strain>
    </source>
</reference>
<evidence type="ECO:0000313" key="3">
    <source>
        <dbReference type="Proteomes" id="UP001523234"/>
    </source>
</evidence>
<evidence type="ECO:0000256" key="1">
    <source>
        <dbReference type="SAM" id="Phobius"/>
    </source>
</evidence>
<keyword evidence="1" id="KW-1133">Transmembrane helix</keyword>
<comment type="caution">
    <text evidence="2">The sequence shown here is derived from an EMBL/GenBank/DDBJ whole genome shotgun (WGS) entry which is preliminary data.</text>
</comment>
<feature type="transmembrane region" description="Helical" evidence="1">
    <location>
        <begin position="23"/>
        <end position="44"/>
    </location>
</feature>
<organism evidence="2 3">
    <name type="scientific">Fructobacillus apis</name>
    <dbReference type="NCBI Taxonomy" id="2935017"/>
    <lineage>
        <taxon>Bacteria</taxon>
        <taxon>Bacillati</taxon>
        <taxon>Bacillota</taxon>
        <taxon>Bacilli</taxon>
        <taxon>Lactobacillales</taxon>
        <taxon>Lactobacillaceae</taxon>
        <taxon>Fructobacillus</taxon>
    </lineage>
</organism>